<dbReference type="Proteomes" id="UP001500212">
    <property type="component" value="Unassembled WGS sequence"/>
</dbReference>
<dbReference type="CDD" id="cd00093">
    <property type="entry name" value="HTH_XRE"/>
    <property type="match status" value="1"/>
</dbReference>
<dbReference type="InterPro" id="IPR001387">
    <property type="entry name" value="Cro/C1-type_HTH"/>
</dbReference>
<feature type="domain" description="HTH cro/C1-type" evidence="2">
    <location>
        <begin position="16"/>
        <end position="51"/>
    </location>
</feature>
<evidence type="ECO:0000259" key="2">
    <source>
        <dbReference type="PROSITE" id="PS50943"/>
    </source>
</evidence>
<dbReference type="Gene3D" id="1.10.260.40">
    <property type="entry name" value="lambda repressor-like DNA-binding domains"/>
    <property type="match status" value="1"/>
</dbReference>
<dbReference type="Pfam" id="PF01381">
    <property type="entry name" value="HTH_3"/>
    <property type="match status" value="1"/>
</dbReference>
<name>A0ABP8TH32_9ACTN</name>
<feature type="region of interest" description="Disordered" evidence="1">
    <location>
        <begin position="52"/>
        <end position="94"/>
    </location>
</feature>
<protein>
    <recommendedName>
        <fullName evidence="2">HTH cro/C1-type domain-containing protein</fullName>
    </recommendedName>
</protein>
<gene>
    <name evidence="3" type="ORF">GCM10023195_24470</name>
</gene>
<dbReference type="EMBL" id="BAABHJ010000005">
    <property type="protein sequence ID" value="GAA4606688.1"/>
    <property type="molecule type" value="Genomic_DNA"/>
</dbReference>
<dbReference type="SUPFAM" id="SSF47413">
    <property type="entry name" value="lambda repressor-like DNA-binding domains"/>
    <property type="match status" value="1"/>
</dbReference>
<feature type="compositionally biased region" description="Low complexity" evidence="1">
    <location>
        <begin position="73"/>
        <end position="83"/>
    </location>
</feature>
<reference evidence="4" key="1">
    <citation type="journal article" date="2019" name="Int. J. Syst. Evol. Microbiol.">
        <title>The Global Catalogue of Microorganisms (GCM) 10K type strain sequencing project: providing services to taxonomists for standard genome sequencing and annotation.</title>
        <authorList>
            <consortium name="The Broad Institute Genomics Platform"/>
            <consortium name="The Broad Institute Genome Sequencing Center for Infectious Disease"/>
            <person name="Wu L."/>
            <person name="Ma J."/>
        </authorList>
    </citation>
    <scope>NUCLEOTIDE SEQUENCE [LARGE SCALE GENOMIC DNA]</scope>
    <source>
        <strain evidence="4">JCM 17938</strain>
    </source>
</reference>
<proteinExistence type="predicted"/>
<sequence length="94" mass="10386">MSENRMTARQFVGKEIRRARESKQLTRAELAKTFPVSESLIASWENGRLIPEAGIPTSPNEHFGASRPNPAYTRRSGQQGGRTRVARQMDGSGG</sequence>
<accession>A0ABP8TH32</accession>
<evidence type="ECO:0000313" key="3">
    <source>
        <dbReference type="EMBL" id="GAA4606688.1"/>
    </source>
</evidence>
<keyword evidence="4" id="KW-1185">Reference proteome</keyword>
<dbReference type="InterPro" id="IPR010982">
    <property type="entry name" value="Lambda_DNA-bd_dom_sf"/>
</dbReference>
<evidence type="ECO:0000256" key="1">
    <source>
        <dbReference type="SAM" id="MobiDB-lite"/>
    </source>
</evidence>
<dbReference type="PROSITE" id="PS50943">
    <property type="entry name" value="HTH_CROC1"/>
    <property type="match status" value="1"/>
</dbReference>
<evidence type="ECO:0000313" key="4">
    <source>
        <dbReference type="Proteomes" id="UP001500212"/>
    </source>
</evidence>
<comment type="caution">
    <text evidence="3">The sequence shown here is derived from an EMBL/GenBank/DDBJ whole genome shotgun (WGS) entry which is preliminary data.</text>
</comment>
<organism evidence="3 4">
    <name type="scientific">Actinoallomurus liliacearum</name>
    <dbReference type="NCBI Taxonomy" id="1080073"/>
    <lineage>
        <taxon>Bacteria</taxon>
        <taxon>Bacillati</taxon>
        <taxon>Actinomycetota</taxon>
        <taxon>Actinomycetes</taxon>
        <taxon>Streptosporangiales</taxon>
        <taxon>Thermomonosporaceae</taxon>
        <taxon>Actinoallomurus</taxon>
    </lineage>
</organism>